<evidence type="ECO:0000259" key="4">
    <source>
        <dbReference type="SMART" id="SM00822"/>
    </source>
</evidence>
<dbReference type="InterPro" id="IPR006162">
    <property type="entry name" value="Ppantetheine_attach_site"/>
</dbReference>
<dbReference type="Gene3D" id="1.10.1200.10">
    <property type="entry name" value="ACP-like"/>
    <property type="match status" value="1"/>
</dbReference>
<evidence type="ECO:0000256" key="1">
    <source>
        <dbReference type="ARBA" id="ARBA00022450"/>
    </source>
</evidence>
<dbReference type="GO" id="GO:0004312">
    <property type="term" value="F:fatty acid synthase activity"/>
    <property type="evidence" value="ECO:0007669"/>
    <property type="project" value="TreeGrafter"/>
</dbReference>
<dbReference type="Pfam" id="PF00550">
    <property type="entry name" value="PP-binding"/>
    <property type="match status" value="1"/>
</dbReference>
<dbReference type="Proteomes" id="UP000054481">
    <property type="component" value="Unassembled WGS sequence"/>
</dbReference>
<accession>A0A0F7ZH76</accession>
<feature type="domain" description="Ketoreductase" evidence="4">
    <location>
        <begin position="1"/>
        <end position="81"/>
    </location>
</feature>
<evidence type="ECO:0000256" key="2">
    <source>
        <dbReference type="ARBA" id="ARBA00022553"/>
    </source>
</evidence>
<dbReference type="SMART" id="SM00822">
    <property type="entry name" value="PKS_KR"/>
    <property type="match status" value="1"/>
</dbReference>
<dbReference type="InterPro" id="IPR013968">
    <property type="entry name" value="PKS_KR"/>
</dbReference>
<reference evidence="5 6" key="1">
    <citation type="journal article" date="2014" name="Genome Biol. Evol.">
        <title>Comparative genomics and transcriptomics analyses reveal divergent lifestyle features of nematode endoparasitic fungus Hirsutella minnesotensis.</title>
        <authorList>
            <person name="Lai Y."/>
            <person name="Liu K."/>
            <person name="Zhang X."/>
            <person name="Zhang X."/>
            <person name="Li K."/>
            <person name="Wang N."/>
            <person name="Shu C."/>
            <person name="Wu Y."/>
            <person name="Wang C."/>
            <person name="Bushley K.E."/>
            <person name="Xiang M."/>
            <person name="Liu X."/>
        </authorList>
    </citation>
    <scope>NUCLEOTIDE SEQUENCE [LARGE SCALE GENOMIC DNA]</scope>
    <source>
        <strain evidence="5 6">3608</strain>
    </source>
</reference>
<evidence type="ECO:0000256" key="3">
    <source>
        <dbReference type="ARBA" id="ARBA00023002"/>
    </source>
</evidence>
<organism evidence="5 6">
    <name type="scientific">Hirsutella minnesotensis 3608</name>
    <dbReference type="NCBI Taxonomy" id="1043627"/>
    <lineage>
        <taxon>Eukaryota</taxon>
        <taxon>Fungi</taxon>
        <taxon>Dikarya</taxon>
        <taxon>Ascomycota</taxon>
        <taxon>Pezizomycotina</taxon>
        <taxon>Sordariomycetes</taxon>
        <taxon>Hypocreomycetidae</taxon>
        <taxon>Hypocreales</taxon>
        <taxon>Ophiocordycipitaceae</taxon>
        <taxon>Hirsutella</taxon>
    </lineage>
</organism>
<name>A0A0F7ZH76_9HYPO</name>
<dbReference type="Gene3D" id="3.40.50.720">
    <property type="entry name" value="NAD(P)-binding Rossmann-like Domain"/>
    <property type="match status" value="1"/>
</dbReference>
<dbReference type="OrthoDB" id="329835at2759"/>
<dbReference type="GO" id="GO:0016491">
    <property type="term" value="F:oxidoreductase activity"/>
    <property type="evidence" value="ECO:0007669"/>
    <property type="project" value="UniProtKB-KW"/>
</dbReference>
<keyword evidence="1" id="KW-0596">Phosphopantetheine</keyword>
<evidence type="ECO:0000313" key="5">
    <source>
        <dbReference type="EMBL" id="KJZ72156.1"/>
    </source>
</evidence>
<sequence>MTAAEWHAALVPKVHGSWNLHTTLPLGMDFFIMLSSAVCIFGNIGQANYAAGNSFQDALARYRAGLGERAVAINLGMVLGEGWVAERKHVQHRVMQLDHVLPMSQADLFAILDYYCHPQAPPQSSKASQIITGLQLPALALAAGRQVPDCLMRLLFRAMFQVIPVDNPQATTASTTAARDTDQDFAAVFHAAPTLVATGEAVAEALKRKLCKILDLDEKLKSVNDSIGMFGVDSLIALEIRNWLSKTANVDLAVYEMLGDVKLIETGIMVAKRSERW</sequence>
<keyword evidence="6" id="KW-1185">Reference proteome</keyword>
<dbReference type="EMBL" id="KQ030551">
    <property type="protein sequence ID" value="KJZ72156.1"/>
    <property type="molecule type" value="Genomic_DNA"/>
</dbReference>
<dbReference type="InterPro" id="IPR036291">
    <property type="entry name" value="NAD(P)-bd_dom_sf"/>
</dbReference>
<dbReference type="InterPro" id="IPR057326">
    <property type="entry name" value="KR_dom"/>
</dbReference>
<protein>
    <recommendedName>
        <fullName evidence="4">Ketoreductase domain-containing protein</fullName>
    </recommendedName>
</protein>
<dbReference type="AlphaFoldDB" id="A0A0F7ZH76"/>
<dbReference type="GO" id="GO:0044550">
    <property type="term" value="P:secondary metabolite biosynthetic process"/>
    <property type="evidence" value="ECO:0007669"/>
    <property type="project" value="TreeGrafter"/>
</dbReference>
<dbReference type="PANTHER" id="PTHR43775:SF37">
    <property type="entry name" value="SI:DKEY-61P9.11"/>
    <property type="match status" value="1"/>
</dbReference>
<dbReference type="GO" id="GO:0006633">
    <property type="term" value="P:fatty acid biosynthetic process"/>
    <property type="evidence" value="ECO:0007669"/>
    <property type="project" value="TreeGrafter"/>
</dbReference>
<dbReference type="InterPro" id="IPR036736">
    <property type="entry name" value="ACP-like_sf"/>
</dbReference>
<dbReference type="InterPro" id="IPR009081">
    <property type="entry name" value="PP-bd_ACP"/>
</dbReference>
<dbReference type="Pfam" id="PF08659">
    <property type="entry name" value="KR"/>
    <property type="match status" value="1"/>
</dbReference>
<dbReference type="SUPFAM" id="SSF47336">
    <property type="entry name" value="ACP-like"/>
    <property type="match status" value="1"/>
</dbReference>
<dbReference type="PROSITE" id="PS00012">
    <property type="entry name" value="PHOSPHOPANTETHEINE"/>
    <property type="match status" value="1"/>
</dbReference>
<gene>
    <name evidence="5" type="ORF">HIM_08421</name>
</gene>
<dbReference type="SUPFAM" id="SSF51735">
    <property type="entry name" value="NAD(P)-binding Rossmann-fold domains"/>
    <property type="match status" value="1"/>
</dbReference>
<keyword evidence="3" id="KW-0560">Oxidoreductase</keyword>
<proteinExistence type="predicted"/>
<dbReference type="InterPro" id="IPR050091">
    <property type="entry name" value="PKS_NRPS_Biosynth_Enz"/>
</dbReference>
<dbReference type="PANTHER" id="PTHR43775">
    <property type="entry name" value="FATTY ACID SYNTHASE"/>
    <property type="match status" value="1"/>
</dbReference>
<keyword evidence="2" id="KW-0597">Phosphoprotein</keyword>
<evidence type="ECO:0000313" key="6">
    <source>
        <dbReference type="Proteomes" id="UP000054481"/>
    </source>
</evidence>